<organism evidence="9 10">
    <name type="scientific">Sphingobacterium bovistauri</name>
    <dbReference type="NCBI Taxonomy" id="2781959"/>
    <lineage>
        <taxon>Bacteria</taxon>
        <taxon>Pseudomonadati</taxon>
        <taxon>Bacteroidota</taxon>
        <taxon>Sphingobacteriia</taxon>
        <taxon>Sphingobacteriales</taxon>
        <taxon>Sphingobacteriaceae</taxon>
        <taxon>Sphingobacterium</taxon>
    </lineage>
</organism>
<gene>
    <name evidence="9" type="primary">blaOXA</name>
    <name evidence="9" type="ORF">IPZ78_07450</name>
</gene>
<evidence type="ECO:0000313" key="10">
    <source>
        <dbReference type="Proteomes" id="UP001165302"/>
    </source>
</evidence>
<comment type="similarity">
    <text evidence="2 7">Belongs to the class-D beta-lactamase family.</text>
</comment>
<dbReference type="EC" id="3.5.2.6" evidence="3 7"/>
<dbReference type="SUPFAM" id="SSF56601">
    <property type="entry name" value="beta-lactamase/transpeptidase-like"/>
    <property type="match status" value="1"/>
</dbReference>
<dbReference type="PANTHER" id="PTHR30627">
    <property type="entry name" value="PEPTIDOGLYCAN D,D-TRANSPEPTIDASE"/>
    <property type="match status" value="1"/>
</dbReference>
<reference evidence="9" key="1">
    <citation type="submission" date="2020-10" db="EMBL/GenBank/DDBJ databases">
        <authorList>
            <person name="Lu T."/>
            <person name="Wang Q."/>
            <person name="Han X."/>
        </authorList>
    </citation>
    <scope>NUCLEOTIDE SEQUENCE</scope>
    <source>
        <strain evidence="9">WQ 366</strain>
    </source>
</reference>
<dbReference type="EMBL" id="JADEYP010000011">
    <property type="protein sequence ID" value="MCA5004984.1"/>
    <property type="molecule type" value="Genomic_DNA"/>
</dbReference>
<dbReference type="InterPro" id="IPR050515">
    <property type="entry name" value="Beta-lactam/transpept"/>
</dbReference>
<evidence type="ECO:0000259" key="8">
    <source>
        <dbReference type="Pfam" id="PF00905"/>
    </source>
</evidence>
<dbReference type="Pfam" id="PF00905">
    <property type="entry name" value="Transpeptidase"/>
    <property type="match status" value="1"/>
</dbReference>
<evidence type="ECO:0000256" key="4">
    <source>
        <dbReference type="ARBA" id="ARBA00022729"/>
    </source>
</evidence>
<comment type="catalytic activity">
    <reaction evidence="1 7">
        <text>a beta-lactam + H2O = a substituted beta-amino acid</text>
        <dbReference type="Rhea" id="RHEA:20401"/>
        <dbReference type="ChEBI" id="CHEBI:15377"/>
        <dbReference type="ChEBI" id="CHEBI:35627"/>
        <dbReference type="ChEBI" id="CHEBI:140347"/>
        <dbReference type="EC" id="3.5.2.6"/>
    </reaction>
</comment>
<evidence type="ECO:0000256" key="6">
    <source>
        <dbReference type="ARBA" id="ARBA00023251"/>
    </source>
</evidence>
<dbReference type="RefSeq" id="WP_225552375.1">
    <property type="nucleotide sequence ID" value="NZ_JADEYP010000011.1"/>
</dbReference>
<evidence type="ECO:0000256" key="3">
    <source>
        <dbReference type="ARBA" id="ARBA00012865"/>
    </source>
</evidence>
<protein>
    <recommendedName>
        <fullName evidence="3 7">Beta-lactamase</fullName>
        <ecNumber evidence="3 7">3.5.2.6</ecNumber>
    </recommendedName>
</protein>
<evidence type="ECO:0000256" key="2">
    <source>
        <dbReference type="ARBA" id="ARBA00007898"/>
    </source>
</evidence>
<dbReference type="PROSITE" id="PS51257">
    <property type="entry name" value="PROKAR_LIPOPROTEIN"/>
    <property type="match status" value="1"/>
</dbReference>
<evidence type="ECO:0000313" key="9">
    <source>
        <dbReference type="EMBL" id="MCA5004984.1"/>
    </source>
</evidence>
<dbReference type="PROSITE" id="PS00337">
    <property type="entry name" value="BETA_LACTAMASE_D"/>
    <property type="match status" value="1"/>
</dbReference>
<name>A0ABS7Z4A4_9SPHI</name>
<sequence length="272" mass="31635">MMMRNFLPFILLFFVACDFQGNTPTRNLDLKDKIDDIFSKQDLKGTILVYDAKQKVYYSNDFGLAEKGYLPASTFKIANSIIAFESDVLKDENTVMKWDGQKRALPSWEKDMNVREAFQASCLPCYQEVAKNIGAKRMKTYLNKLHYNNMEVSESTISDFWIKGNSHITPFEQIDFMQRLYTKKLPILNTTYDKMLHIFEKEKTSTYTYYGKSGWSENNSVNNGWFVGFVVKNTQAYYFALNAEPIDQNNTSKFTEGRELATREVLKLLQIL</sequence>
<keyword evidence="4" id="KW-0732">Signal</keyword>
<evidence type="ECO:0000256" key="1">
    <source>
        <dbReference type="ARBA" id="ARBA00001526"/>
    </source>
</evidence>
<dbReference type="Proteomes" id="UP001165302">
    <property type="component" value="Unassembled WGS sequence"/>
</dbReference>
<accession>A0ABS7Z4A4</accession>
<keyword evidence="5 7" id="KW-0378">Hydrolase</keyword>
<evidence type="ECO:0000256" key="5">
    <source>
        <dbReference type="ARBA" id="ARBA00022801"/>
    </source>
</evidence>
<feature type="domain" description="Penicillin-binding protein transpeptidase" evidence="8">
    <location>
        <begin position="59"/>
        <end position="244"/>
    </location>
</feature>
<dbReference type="PANTHER" id="PTHR30627:SF6">
    <property type="entry name" value="BETA-LACTAMASE YBXI-RELATED"/>
    <property type="match status" value="1"/>
</dbReference>
<keyword evidence="10" id="KW-1185">Reference proteome</keyword>
<keyword evidence="6 7" id="KW-0046">Antibiotic resistance</keyword>
<dbReference type="InterPro" id="IPR001460">
    <property type="entry name" value="PCN-bd_Tpept"/>
</dbReference>
<dbReference type="InterPro" id="IPR012338">
    <property type="entry name" value="Beta-lactam/transpept-like"/>
</dbReference>
<evidence type="ECO:0000256" key="7">
    <source>
        <dbReference type="RuleBase" id="RU361140"/>
    </source>
</evidence>
<dbReference type="Gene3D" id="3.40.710.10">
    <property type="entry name" value="DD-peptidase/beta-lactamase superfamily"/>
    <property type="match status" value="1"/>
</dbReference>
<dbReference type="NCBIfam" id="NF012161">
    <property type="entry name" value="bla_class_D_main"/>
    <property type="match status" value="1"/>
</dbReference>
<comment type="caution">
    <text evidence="9">The sequence shown here is derived from an EMBL/GenBank/DDBJ whole genome shotgun (WGS) entry which is preliminary data.</text>
</comment>
<proteinExistence type="inferred from homology"/>
<dbReference type="InterPro" id="IPR002137">
    <property type="entry name" value="Beta-lactam_class-D_AS"/>
</dbReference>